<evidence type="ECO:0000313" key="11">
    <source>
        <dbReference type="Proteomes" id="UP000324974"/>
    </source>
</evidence>
<accession>A0A5C1AFS3</accession>
<evidence type="ECO:0000256" key="4">
    <source>
        <dbReference type="ARBA" id="ARBA00022692"/>
    </source>
</evidence>
<feature type="transmembrane region" description="Helical" evidence="9">
    <location>
        <begin position="221"/>
        <end position="242"/>
    </location>
</feature>
<evidence type="ECO:0000313" key="10">
    <source>
        <dbReference type="EMBL" id="QEL18101.1"/>
    </source>
</evidence>
<keyword evidence="5 9" id="KW-1133">Transmembrane helix</keyword>
<keyword evidence="2" id="KW-1003">Cell membrane</keyword>
<keyword evidence="4 9" id="KW-0812">Transmembrane</keyword>
<keyword evidence="3" id="KW-0808">Transferase</keyword>
<dbReference type="Proteomes" id="UP000324974">
    <property type="component" value="Chromosome"/>
</dbReference>
<comment type="subcellular location">
    <subcellularLocation>
        <location evidence="1">Cell membrane</location>
        <topology evidence="1">Multi-pass membrane protein</topology>
    </subcellularLocation>
</comment>
<evidence type="ECO:0000256" key="8">
    <source>
        <dbReference type="SAM" id="MobiDB-lite"/>
    </source>
</evidence>
<dbReference type="AlphaFoldDB" id="A0A5C1AFS3"/>
<keyword evidence="11" id="KW-1185">Reference proteome</keyword>
<dbReference type="KEGG" id="lrs:PX52LOC_05115"/>
<name>A0A5C1AFS3_9BACT</name>
<dbReference type="Pfam" id="PF09594">
    <property type="entry name" value="GT87"/>
    <property type="match status" value="1"/>
</dbReference>
<dbReference type="OrthoDB" id="289549at2"/>
<feature type="transmembrane region" description="Helical" evidence="9">
    <location>
        <begin position="117"/>
        <end position="135"/>
    </location>
</feature>
<reference evidence="11" key="1">
    <citation type="submission" date="2019-08" db="EMBL/GenBank/DDBJ databases">
        <title>Limnoglobus roseus gen. nov., sp. nov., a novel freshwater planctomycete with a giant genome from the family Gemmataceae.</title>
        <authorList>
            <person name="Kulichevskaya I.S."/>
            <person name="Naumoff D.G."/>
            <person name="Miroshnikov K."/>
            <person name="Ivanova A."/>
            <person name="Philippov D.A."/>
            <person name="Hakobyan A."/>
            <person name="Rijpstra I.C."/>
            <person name="Sinninghe Damste J.S."/>
            <person name="Liesack W."/>
            <person name="Dedysh S.N."/>
        </authorList>
    </citation>
    <scope>NUCLEOTIDE SEQUENCE [LARGE SCALE GENOMIC DNA]</scope>
    <source>
        <strain evidence="11">PX52</strain>
    </source>
</reference>
<evidence type="ECO:0008006" key="12">
    <source>
        <dbReference type="Google" id="ProtNLM"/>
    </source>
</evidence>
<evidence type="ECO:0000256" key="5">
    <source>
        <dbReference type="ARBA" id="ARBA00022989"/>
    </source>
</evidence>
<feature type="transmembrane region" description="Helical" evidence="9">
    <location>
        <begin position="366"/>
        <end position="388"/>
    </location>
</feature>
<dbReference type="EMBL" id="CP042425">
    <property type="protein sequence ID" value="QEL18101.1"/>
    <property type="molecule type" value="Genomic_DNA"/>
</dbReference>
<sequence length="455" mass="50116">MSEDLAPLTPATRTWSEWRILRWFLFLLICVAAYGPHYLEAFRPPPNKLGDFHQEWLSARNFAHGGRAYAPQRDIAQEHLGIPAEEAARLLPWNAHPPVSVLLALPLGTLSFRDAQLVWNLANVPLFVLSLVLIVRGIGMPFSATSVLPTAALTLACHPIYSQFQHAQLNIILMTLITLGWHFDGRRDFGWAGAAIGAAVAVKLFPAFLFLYFLASRRWRALAAGTIVFVALQGVALLVLGVDDCRTYVEQVVPSIVNYESSRQNVSLAGFWLRIFNPHPNEHVDALAVSPVTGLAFSYVSRLIVVLVLVRLAVGARSKFEHDRAFAACVVGMMLASPITWPHYFLMLALPLALAWQYVRGIGWRILFWVVFVLLWLPNYYFPSLVLGAERGMMMYLLGTSQISAGQNLTLASLPNYALLALLVLVRNVRDRTGRSGAVSGGGEPATTVPVGGGP</sequence>
<proteinExistence type="inferred from homology"/>
<dbReference type="InterPro" id="IPR018584">
    <property type="entry name" value="GT87"/>
</dbReference>
<feature type="transmembrane region" description="Helical" evidence="9">
    <location>
        <begin position="296"/>
        <end position="314"/>
    </location>
</feature>
<feature type="transmembrane region" description="Helical" evidence="9">
    <location>
        <begin position="326"/>
        <end position="346"/>
    </location>
</feature>
<evidence type="ECO:0000256" key="7">
    <source>
        <dbReference type="ARBA" id="ARBA00024033"/>
    </source>
</evidence>
<protein>
    <recommendedName>
        <fullName evidence="12">DUF2029 domain-containing protein</fullName>
    </recommendedName>
</protein>
<evidence type="ECO:0000256" key="2">
    <source>
        <dbReference type="ARBA" id="ARBA00022475"/>
    </source>
</evidence>
<evidence type="ECO:0000256" key="6">
    <source>
        <dbReference type="ARBA" id="ARBA00023136"/>
    </source>
</evidence>
<feature type="region of interest" description="Disordered" evidence="8">
    <location>
        <begin position="434"/>
        <end position="455"/>
    </location>
</feature>
<keyword evidence="6 9" id="KW-0472">Membrane</keyword>
<dbReference type="GO" id="GO:0005886">
    <property type="term" value="C:plasma membrane"/>
    <property type="evidence" value="ECO:0007669"/>
    <property type="project" value="UniProtKB-SubCell"/>
</dbReference>
<evidence type="ECO:0000256" key="1">
    <source>
        <dbReference type="ARBA" id="ARBA00004651"/>
    </source>
</evidence>
<evidence type="ECO:0000256" key="3">
    <source>
        <dbReference type="ARBA" id="ARBA00022679"/>
    </source>
</evidence>
<feature type="transmembrane region" description="Helical" evidence="9">
    <location>
        <begin position="189"/>
        <end position="214"/>
    </location>
</feature>
<gene>
    <name evidence="10" type="ORF">PX52LOC_05115</name>
</gene>
<dbReference type="GO" id="GO:0016758">
    <property type="term" value="F:hexosyltransferase activity"/>
    <property type="evidence" value="ECO:0007669"/>
    <property type="project" value="InterPro"/>
</dbReference>
<evidence type="ECO:0000256" key="9">
    <source>
        <dbReference type="SAM" id="Phobius"/>
    </source>
</evidence>
<dbReference type="RefSeq" id="WP_149112634.1">
    <property type="nucleotide sequence ID" value="NZ_CP042425.1"/>
</dbReference>
<comment type="similarity">
    <text evidence="7">Belongs to the glycosyltransferase 87 family.</text>
</comment>
<organism evidence="10 11">
    <name type="scientific">Limnoglobus roseus</name>
    <dbReference type="NCBI Taxonomy" id="2598579"/>
    <lineage>
        <taxon>Bacteria</taxon>
        <taxon>Pseudomonadati</taxon>
        <taxon>Planctomycetota</taxon>
        <taxon>Planctomycetia</taxon>
        <taxon>Gemmatales</taxon>
        <taxon>Gemmataceae</taxon>
        <taxon>Limnoglobus</taxon>
    </lineage>
</organism>
<feature type="transmembrane region" description="Helical" evidence="9">
    <location>
        <begin position="20"/>
        <end position="39"/>
    </location>
</feature>